<comment type="caution">
    <text evidence="3">The sequence shown here is derived from an EMBL/GenBank/DDBJ whole genome shotgun (WGS) entry which is preliminary data.</text>
</comment>
<evidence type="ECO:0000313" key="3">
    <source>
        <dbReference type="EMBL" id="RZC37830.1"/>
    </source>
</evidence>
<sequence>MVLSMDRWRGKTAVITGAGAGIGTAIAAKLVEKGLQVADLSHRALFISRPTTSKSAKTTDGDTEKWRKVLNTDVLGLCIATREAIKVTLANN</sequence>
<accession>A0A482VYD8</accession>
<dbReference type="OrthoDB" id="1933717at2759"/>
<name>A0A482VYD8_ASBVE</name>
<organism evidence="3 4">
    <name type="scientific">Asbolus verrucosus</name>
    <name type="common">Desert ironclad beetle</name>
    <dbReference type="NCBI Taxonomy" id="1661398"/>
    <lineage>
        <taxon>Eukaryota</taxon>
        <taxon>Metazoa</taxon>
        <taxon>Ecdysozoa</taxon>
        <taxon>Arthropoda</taxon>
        <taxon>Hexapoda</taxon>
        <taxon>Insecta</taxon>
        <taxon>Pterygota</taxon>
        <taxon>Neoptera</taxon>
        <taxon>Endopterygota</taxon>
        <taxon>Coleoptera</taxon>
        <taxon>Polyphaga</taxon>
        <taxon>Cucujiformia</taxon>
        <taxon>Tenebrionidae</taxon>
        <taxon>Pimeliinae</taxon>
        <taxon>Asbolus</taxon>
    </lineage>
</organism>
<dbReference type="SUPFAM" id="SSF51735">
    <property type="entry name" value="NAD(P)-binding Rossmann-fold domains"/>
    <property type="match status" value="1"/>
</dbReference>
<proteinExistence type="inferred from homology"/>
<evidence type="ECO:0000256" key="2">
    <source>
        <dbReference type="ARBA" id="ARBA00023002"/>
    </source>
</evidence>
<evidence type="ECO:0000313" key="4">
    <source>
        <dbReference type="Proteomes" id="UP000292052"/>
    </source>
</evidence>
<dbReference type="InterPro" id="IPR036291">
    <property type="entry name" value="NAD(P)-bd_dom_sf"/>
</dbReference>
<feature type="non-terminal residue" evidence="3">
    <location>
        <position position="92"/>
    </location>
</feature>
<reference evidence="3 4" key="1">
    <citation type="submission" date="2017-03" db="EMBL/GenBank/DDBJ databases">
        <title>Genome of the blue death feigning beetle - Asbolus verrucosus.</title>
        <authorList>
            <person name="Rider S.D."/>
        </authorList>
    </citation>
    <scope>NUCLEOTIDE SEQUENCE [LARGE SCALE GENOMIC DNA]</scope>
    <source>
        <strain evidence="3">Butters</strain>
        <tissue evidence="3">Head and leg muscle</tissue>
    </source>
</reference>
<keyword evidence="4" id="KW-1185">Reference proteome</keyword>
<dbReference type="AlphaFoldDB" id="A0A482VYD8"/>
<dbReference type="EMBL" id="QDEB01048887">
    <property type="protein sequence ID" value="RZC37830.1"/>
    <property type="molecule type" value="Genomic_DNA"/>
</dbReference>
<keyword evidence="2" id="KW-0560">Oxidoreductase</keyword>
<protein>
    <recommendedName>
        <fullName evidence="5">Adh short domain containing protein</fullName>
    </recommendedName>
</protein>
<dbReference type="Gene3D" id="3.40.50.720">
    <property type="entry name" value="NAD(P)-binding Rossmann-like Domain"/>
    <property type="match status" value="1"/>
</dbReference>
<dbReference type="PANTHER" id="PTHR43115:SF4">
    <property type="entry name" value="DEHYDROGENASE_REDUCTASE SDR FAMILY MEMBER 11"/>
    <property type="match status" value="1"/>
</dbReference>
<comment type="similarity">
    <text evidence="1">Belongs to the short-chain dehydrogenases/reductases (SDR) family.</text>
</comment>
<evidence type="ECO:0000256" key="1">
    <source>
        <dbReference type="ARBA" id="ARBA00006484"/>
    </source>
</evidence>
<gene>
    <name evidence="3" type="ORF">BDFB_015113</name>
</gene>
<evidence type="ECO:0008006" key="5">
    <source>
        <dbReference type="Google" id="ProtNLM"/>
    </source>
</evidence>
<dbReference type="GO" id="GO:0016491">
    <property type="term" value="F:oxidoreductase activity"/>
    <property type="evidence" value="ECO:0007669"/>
    <property type="project" value="UniProtKB-KW"/>
</dbReference>
<dbReference type="Proteomes" id="UP000292052">
    <property type="component" value="Unassembled WGS sequence"/>
</dbReference>
<dbReference type="PANTHER" id="PTHR43115">
    <property type="entry name" value="DEHYDROGENASE/REDUCTASE SDR FAMILY MEMBER 11"/>
    <property type="match status" value="1"/>
</dbReference>